<comment type="caution">
    <text evidence="2">The sequence shown here is derived from an EMBL/GenBank/DDBJ whole genome shotgun (WGS) entry which is preliminary data.</text>
</comment>
<accession>A0A4U2FCF8</accession>
<sequence>MRYLSAPVIPTESQETTRERAVRQRLERREELTRSAIDEKRSTDNRERVLAERKDAETRLLNEGKTGVFIWTETKGTGHAFVSIHQPENITIFTYGRFDDLGITPATGEGVLLKLEGDYAKNYLLHELYIVEAKSFKVLDANLNLVLNHFNALWESSDNLPDSKTATDLVKSFGKVIDQYDLSGNNCTTHSVNAIKISGSSLFNSEFMGVDYSEDFMIPSSLQNYLLEVSSSFEMKSFDITDTMKKLHPNKNDTLPIGKAGRTSESLGYFGESLGVLGESSGYSGATVGGSLGSSQ</sequence>
<feature type="region of interest" description="Disordered" evidence="1">
    <location>
        <begin position="1"/>
        <end position="21"/>
    </location>
</feature>
<evidence type="ECO:0000313" key="2">
    <source>
        <dbReference type="EMBL" id="TKG13212.1"/>
    </source>
</evidence>
<dbReference type="EMBL" id="SYVO01000002">
    <property type="protein sequence ID" value="TKG13212.1"/>
    <property type="molecule type" value="Genomic_DNA"/>
</dbReference>
<reference evidence="2 3" key="1">
    <citation type="submission" date="2019-04" db="EMBL/GenBank/DDBJ databases">
        <title>A reverse ecology approach based on a biological definition of microbial populations.</title>
        <authorList>
            <person name="Arevalo P."/>
            <person name="Vaninsberghe D."/>
            <person name="Elsherbini J."/>
            <person name="Gore J."/>
            <person name="Polz M."/>
        </authorList>
    </citation>
    <scope>NUCLEOTIDE SEQUENCE [LARGE SCALE GENOMIC DNA]</scope>
    <source>
        <strain evidence="2 3">10N.222.48.A1</strain>
    </source>
</reference>
<organism evidence="2 3">
    <name type="scientific">Vibrio lentus</name>
    <dbReference type="NCBI Taxonomy" id="136468"/>
    <lineage>
        <taxon>Bacteria</taxon>
        <taxon>Pseudomonadati</taxon>
        <taxon>Pseudomonadota</taxon>
        <taxon>Gammaproteobacteria</taxon>
        <taxon>Vibrionales</taxon>
        <taxon>Vibrionaceae</taxon>
        <taxon>Vibrio</taxon>
    </lineage>
</organism>
<name>A0A4U2FCF8_9VIBR</name>
<gene>
    <name evidence="2" type="ORF">FCV91_00800</name>
</gene>
<evidence type="ECO:0000256" key="1">
    <source>
        <dbReference type="SAM" id="MobiDB-lite"/>
    </source>
</evidence>
<dbReference type="Proteomes" id="UP000305840">
    <property type="component" value="Unassembled WGS sequence"/>
</dbReference>
<dbReference type="AlphaFoldDB" id="A0A4U2FCF8"/>
<protein>
    <submittedName>
        <fullName evidence="2">Uncharacterized protein</fullName>
    </submittedName>
</protein>
<proteinExistence type="predicted"/>
<dbReference type="RefSeq" id="WP_102291333.1">
    <property type="nucleotide sequence ID" value="NZ_MCWG02000002.1"/>
</dbReference>
<evidence type="ECO:0000313" key="3">
    <source>
        <dbReference type="Proteomes" id="UP000305840"/>
    </source>
</evidence>